<evidence type="ECO:0000313" key="1">
    <source>
        <dbReference type="EMBL" id="AGA78839.1"/>
    </source>
</evidence>
<dbReference type="AlphaFoldDB" id="L0FY44"/>
<dbReference type="STRING" id="926556.Echvi_2597"/>
<gene>
    <name evidence="1" type="ordered locus">Echvi_2597</name>
</gene>
<dbReference type="EMBL" id="CP003346">
    <property type="protein sequence ID" value="AGA78839.1"/>
    <property type="molecule type" value="Genomic_DNA"/>
</dbReference>
<name>L0FY44_ECHVK</name>
<dbReference type="RefSeq" id="WP_015266392.1">
    <property type="nucleotide sequence ID" value="NC_019904.1"/>
</dbReference>
<evidence type="ECO:0008006" key="3">
    <source>
        <dbReference type="Google" id="ProtNLM"/>
    </source>
</evidence>
<keyword evidence="2" id="KW-1185">Reference proteome</keyword>
<organism evidence="1 2">
    <name type="scientific">Echinicola vietnamensis (strain DSM 17526 / LMG 23754 / KMM 6221)</name>
    <dbReference type="NCBI Taxonomy" id="926556"/>
    <lineage>
        <taxon>Bacteria</taxon>
        <taxon>Pseudomonadati</taxon>
        <taxon>Bacteroidota</taxon>
        <taxon>Cytophagia</taxon>
        <taxon>Cytophagales</taxon>
        <taxon>Cyclobacteriaceae</taxon>
        <taxon>Echinicola</taxon>
    </lineage>
</organism>
<reference evidence="2" key="1">
    <citation type="submission" date="2012-02" db="EMBL/GenBank/DDBJ databases">
        <title>The complete genome of Echinicola vietnamensis DSM 17526.</title>
        <authorList>
            <person name="Lucas S."/>
            <person name="Copeland A."/>
            <person name="Lapidus A."/>
            <person name="Glavina del Rio T."/>
            <person name="Dalin E."/>
            <person name="Tice H."/>
            <person name="Bruce D."/>
            <person name="Goodwin L."/>
            <person name="Pitluck S."/>
            <person name="Peters L."/>
            <person name="Ovchinnikova G."/>
            <person name="Teshima H."/>
            <person name="Kyrpides N."/>
            <person name="Mavromatis K."/>
            <person name="Ivanova N."/>
            <person name="Brettin T."/>
            <person name="Detter J.C."/>
            <person name="Han C."/>
            <person name="Larimer F."/>
            <person name="Land M."/>
            <person name="Hauser L."/>
            <person name="Markowitz V."/>
            <person name="Cheng J.-F."/>
            <person name="Hugenholtz P."/>
            <person name="Woyke T."/>
            <person name="Wu D."/>
            <person name="Brambilla E."/>
            <person name="Klenk H.-P."/>
            <person name="Eisen J.A."/>
        </authorList>
    </citation>
    <scope>NUCLEOTIDE SEQUENCE [LARGE SCALE GENOMIC DNA]</scope>
    <source>
        <strain evidence="2">DSM 17526 / LMG 23754 / KMM 6221</strain>
    </source>
</reference>
<protein>
    <recommendedName>
        <fullName evidence="3">Class I SAM-dependent methyltransferase</fullName>
    </recommendedName>
</protein>
<dbReference type="SUPFAM" id="SSF53335">
    <property type="entry name" value="S-adenosyl-L-methionine-dependent methyltransferases"/>
    <property type="match status" value="1"/>
</dbReference>
<proteinExistence type="predicted"/>
<dbReference type="Pfam" id="PF13578">
    <property type="entry name" value="Methyltransf_24"/>
    <property type="match status" value="1"/>
</dbReference>
<dbReference type="eggNOG" id="COG4122">
    <property type="taxonomic scope" value="Bacteria"/>
</dbReference>
<dbReference type="PATRIC" id="fig|926556.3.peg.2741"/>
<accession>L0FY44</accession>
<dbReference type="KEGG" id="evi:Echvi_2597"/>
<dbReference type="InterPro" id="IPR029063">
    <property type="entry name" value="SAM-dependent_MTases_sf"/>
</dbReference>
<dbReference type="Gene3D" id="3.40.50.150">
    <property type="entry name" value="Vaccinia Virus protein VP39"/>
    <property type="match status" value="1"/>
</dbReference>
<dbReference type="OrthoDB" id="799111at2"/>
<dbReference type="HOGENOM" id="CLU_084471_1_0_10"/>
<evidence type="ECO:0000313" key="2">
    <source>
        <dbReference type="Proteomes" id="UP000010796"/>
    </source>
</evidence>
<sequence>MDRLELIHQSLNFNGGKRYLEIGVRTCSNLFEVKCENKVGVDPNYRLSKKDKIRRTLGLERSKLFKMYSDDFFSQNLKGILDNGFDVIFVDGLHNYEQSLKDVENGLKYLNKDGVIILHDCNPTSAARATPVKNSFDELVPKIKSGQIEGWDGGWNGDVWKTIVHLRSTRTDLSIITIDDDQGLGVILNRDEENHISVDLHELEQADYGFLEKDRRTLLNLKSENELQHFFEG</sequence>
<dbReference type="Proteomes" id="UP000010796">
    <property type="component" value="Chromosome"/>
</dbReference>